<proteinExistence type="predicted"/>
<dbReference type="EMBL" id="MU866010">
    <property type="protein sequence ID" value="KAK4442666.1"/>
    <property type="molecule type" value="Genomic_DNA"/>
</dbReference>
<protein>
    <submittedName>
        <fullName evidence="2">Uncharacterized protein</fullName>
    </submittedName>
</protein>
<keyword evidence="3" id="KW-1185">Reference proteome</keyword>
<dbReference type="Proteomes" id="UP001321760">
    <property type="component" value="Unassembled WGS sequence"/>
</dbReference>
<evidence type="ECO:0000256" key="1">
    <source>
        <dbReference type="SAM" id="MobiDB-lite"/>
    </source>
</evidence>
<feature type="compositionally biased region" description="Basic and acidic residues" evidence="1">
    <location>
        <begin position="55"/>
        <end position="101"/>
    </location>
</feature>
<reference evidence="2" key="2">
    <citation type="submission" date="2023-05" db="EMBL/GenBank/DDBJ databases">
        <authorList>
            <consortium name="Lawrence Berkeley National Laboratory"/>
            <person name="Steindorff A."/>
            <person name="Hensen N."/>
            <person name="Bonometti L."/>
            <person name="Westerberg I."/>
            <person name="Brannstrom I.O."/>
            <person name="Guillou S."/>
            <person name="Cros-Aarteil S."/>
            <person name="Calhoun S."/>
            <person name="Haridas S."/>
            <person name="Kuo A."/>
            <person name="Mondo S."/>
            <person name="Pangilinan J."/>
            <person name="Riley R."/>
            <person name="Labutti K."/>
            <person name="Andreopoulos B."/>
            <person name="Lipzen A."/>
            <person name="Chen C."/>
            <person name="Yanf M."/>
            <person name="Daum C."/>
            <person name="Ng V."/>
            <person name="Clum A."/>
            <person name="Ohm R."/>
            <person name="Martin F."/>
            <person name="Silar P."/>
            <person name="Natvig D."/>
            <person name="Lalanne C."/>
            <person name="Gautier V."/>
            <person name="Ament-Velasquez S.L."/>
            <person name="Kruys A."/>
            <person name="Hutchinson M.I."/>
            <person name="Powell A.J."/>
            <person name="Barry K."/>
            <person name="Miller A.N."/>
            <person name="Grigoriev I.V."/>
            <person name="Debuchy R."/>
            <person name="Gladieux P."/>
            <person name="Thoren M.H."/>
            <person name="Johannesson H."/>
        </authorList>
    </citation>
    <scope>NUCLEOTIDE SEQUENCE</scope>
    <source>
        <strain evidence="2">PSN243</strain>
    </source>
</reference>
<gene>
    <name evidence="2" type="ORF">QBC34DRAFT_387098</name>
</gene>
<feature type="region of interest" description="Disordered" evidence="1">
    <location>
        <begin position="1"/>
        <end position="23"/>
    </location>
</feature>
<organism evidence="2 3">
    <name type="scientific">Podospora aff. communis PSN243</name>
    <dbReference type="NCBI Taxonomy" id="3040156"/>
    <lineage>
        <taxon>Eukaryota</taxon>
        <taxon>Fungi</taxon>
        <taxon>Dikarya</taxon>
        <taxon>Ascomycota</taxon>
        <taxon>Pezizomycotina</taxon>
        <taxon>Sordariomycetes</taxon>
        <taxon>Sordariomycetidae</taxon>
        <taxon>Sordariales</taxon>
        <taxon>Podosporaceae</taxon>
        <taxon>Podospora</taxon>
    </lineage>
</organism>
<accession>A0AAV9G590</accession>
<feature type="compositionally biased region" description="Acidic residues" evidence="1">
    <location>
        <begin position="106"/>
        <end position="123"/>
    </location>
</feature>
<feature type="compositionally biased region" description="Acidic residues" evidence="1">
    <location>
        <begin position="10"/>
        <end position="22"/>
    </location>
</feature>
<feature type="region of interest" description="Disordered" evidence="1">
    <location>
        <begin position="37"/>
        <end position="129"/>
    </location>
</feature>
<name>A0AAV9G590_9PEZI</name>
<evidence type="ECO:0000313" key="3">
    <source>
        <dbReference type="Proteomes" id="UP001321760"/>
    </source>
</evidence>
<sequence>MVTRKRKYEEDSDGVPDFDPRDDEYYMEFKYDSEGDRIAAQEGWPPLPWQTFNYDRLDYKPPTRRRGPPERRRPYQEEWNDQEKKKPDPKKNKIKTEHNDEASSSSDDDDDSDTRSDYEEEETVTSPRYTPSQLVSLFESFYRFLTTLHYASSPSTAPRAGQRSLLDMLALDPHDIKLNKFSTRVFHRLPCFPKGGSVQFDYGCMLIDTTHAEMGFAEKLAEKLLDALGELANIAPKWDNDKRCAWVIPISYPYLGDGEMHLLDTLRGEMICFPGESGDSETWEKVKFYDVAEFFDMKKEQYRTLARIPCRGHPTMQVGQVPEREGKERITDEEVMAQEEEEWGTDVDVQFVRQVYRDHGWPDKFRREECFAYIDDFVSRMEEEGRRESWEWDKEEDCFLEKYRESYLETFNNFY</sequence>
<reference evidence="2" key="1">
    <citation type="journal article" date="2023" name="Mol. Phylogenet. Evol.">
        <title>Genome-scale phylogeny and comparative genomics of the fungal order Sordariales.</title>
        <authorList>
            <person name="Hensen N."/>
            <person name="Bonometti L."/>
            <person name="Westerberg I."/>
            <person name="Brannstrom I.O."/>
            <person name="Guillou S."/>
            <person name="Cros-Aarteil S."/>
            <person name="Calhoun S."/>
            <person name="Haridas S."/>
            <person name="Kuo A."/>
            <person name="Mondo S."/>
            <person name="Pangilinan J."/>
            <person name="Riley R."/>
            <person name="LaButti K."/>
            <person name="Andreopoulos B."/>
            <person name="Lipzen A."/>
            <person name="Chen C."/>
            <person name="Yan M."/>
            <person name="Daum C."/>
            <person name="Ng V."/>
            <person name="Clum A."/>
            <person name="Steindorff A."/>
            <person name="Ohm R.A."/>
            <person name="Martin F."/>
            <person name="Silar P."/>
            <person name="Natvig D.O."/>
            <person name="Lalanne C."/>
            <person name="Gautier V."/>
            <person name="Ament-Velasquez S.L."/>
            <person name="Kruys A."/>
            <person name="Hutchinson M.I."/>
            <person name="Powell A.J."/>
            <person name="Barry K."/>
            <person name="Miller A.N."/>
            <person name="Grigoriev I.V."/>
            <person name="Debuchy R."/>
            <person name="Gladieux P."/>
            <person name="Hiltunen Thoren M."/>
            <person name="Johannesson H."/>
        </authorList>
    </citation>
    <scope>NUCLEOTIDE SEQUENCE</scope>
    <source>
        <strain evidence="2">PSN243</strain>
    </source>
</reference>
<evidence type="ECO:0000313" key="2">
    <source>
        <dbReference type="EMBL" id="KAK4442666.1"/>
    </source>
</evidence>
<dbReference type="AlphaFoldDB" id="A0AAV9G590"/>
<comment type="caution">
    <text evidence="2">The sequence shown here is derived from an EMBL/GenBank/DDBJ whole genome shotgun (WGS) entry which is preliminary data.</text>
</comment>